<dbReference type="SMART" id="SM00421">
    <property type="entry name" value="HTH_LUXR"/>
    <property type="match status" value="1"/>
</dbReference>
<evidence type="ECO:0000259" key="1">
    <source>
        <dbReference type="SMART" id="SM00421"/>
    </source>
</evidence>
<reference evidence="2 3" key="1">
    <citation type="submission" date="2024-06" db="EMBL/GenBank/DDBJ databases">
        <title>Genomic Encyclopedia of Type Strains, Phase IV (KMG-IV): sequencing the most valuable type-strain genomes for metagenomic binning, comparative biology and taxonomic classification.</title>
        <authorList>
            <person name="Goeker M."/>
        </authorList>
    </citation>
    <scope>NUCLEOTIDE SEQUENCE [LARGE SCALE GENOMIC DNA]</scope>
    <source>
        <strain evidence="2 3">DSM 29846</strain>
    </source>
</reference>
<evidence type="ECO:0000313" key="2">
    <source>
        <dbReference type="EMBL" id="MET3597471.1"/>
    </source>
</evidence>
<gene>
    <name evidence="2" type="ORF">ABID26_006896</name>
</gene>
<name>A0ABV2I3J1_9HYPH</name>
<dbReference type="SUPFAM" id="SSF46894">
    <property type="entry name" value="C-terminal effector domain of the bipartite response regulators"/>
    <property type="match status" value="1"/>
</dbReference>
<feature type="domain" description="HTH luxR-type" evidence="1">
    <location>
        <begin position="300"/>
        <end position="357"/>
    </location>
</feature>
<dbReference type="Gene3D" id="1.10.10.10">
    <property type="entry name" value="Winged helix-like DNA-binding domain superfamily/Winged helix DNA-binding domain"/>
    <property type="match status" value="1"/>
</dbReference>
<dbReference type="GO" id="GO:0003677">
    <property type="term" value="F:DNA binding"/>
    <property type="evidence" value="ECO:0007669"/>
    <property type="project" value="UniProtKB-KW"/>
</dbReference>
<accession>A0ABV2I3J1</accession>
<dbReference type="Proteomes" id="UP001549036">
    <property type="component" value="Unassembled WGS sequence"/>
</dbReference>
<dbReference type="RefSeq" id="WP_354417859.1">
    <property type="nucleotide sequence ID" value="NZ_JBEPLM010000024.1"/>
</dbReference>
<evidence type="ECO:0000313" key="3">
    <source>
        <dbReference type="Proteomes" id="UP001549036"/>
    </source>
</evidence>
<dbReference type="InterPro" id="IPR000792">
    <property type="entry name" value="Tscrpt_reg_LuxR_C"/>
</dbReference>
<dbReference type="InterPro" id="IPR036388">
    <property type="entry name" value="WH-like_DNA-bd_sf"/>
</dbReference>
<organism evidence="2 3">
    <name type="scientific">Mesorhizobium shonense</name>
    <dbReference type="NCBI Taxonomy" id="1209948"/>
    <lineage>
        <taxon>Bacteria</taxon>
        <taxon>Pseudomonadati</taxon>
        <taxon>Pseudomonadota</taxon>
        <taxon>Alphaproteobacteria</taxon>
        <taxon>Hyphomicrobiales</taxon>
        <taxon>Phyllobacteriaceae</taxon>
        <taxon>Mesorhizobium</taxon>
    </lineage>
</organism>
<dbReference type="EMBL" id="JBEPLM010000024">
    <property type="protein sequence ID" value="MET3597471.1"/>
    <property type="molecule type" value="Genomic_DNA"/>
</dbReference>
<sequence length="366" mass="39854">MGTTFDLGAISAAFSAAALDPTRWDAAMEVAEKATESAGALLFDLKGHFPRIPRSQSLEAAFERYVEDGWIHRDERYRLIPFLSRRGVTTDLDLFTVDDIAKLPYYQEFLSPFGLRWYAAVKVAAGDDFWCISLQRSIERGPFAPAELVELNELSRALGSSVAVARALGFARAEAGLEAFSASARAAIMVDRYGKVLLVNPAAEALLGPSLQVRGGRLVSWSKEATDALERSLRELLWVRTPSATMPPVALPRVEGRPLIAYPMRLGAVSPNALAPCQAVVVILDPDSDPQPPEAMLRSYFGLTAAEAGLARHISSGRKLQSIADELGISYETARKHLKAIFAKTRTHRQSELAAVLARLAVAPPR</sequence>
<keyword evidence="2" id="KW-0238">DNA-binding</keyword>
<dbReference type="InterPro" id="IPR016032">
    <property type="entry name" value="Sig_transdc_resp-reg_C-effctor"/>
</dbReference>
<proteinExistence type="predicted"/>
<comment type="caution">
    <text evidence="2">The sequence shown here is derived from an EMBL/GenBank/DDBJ whole genome shotgun (WGS) entry which is preliminary data.</text>
</comment>
<keyword evidence="3" id="KW-1185">Reference proteome</keyword>
<protein>
    <submittedName>
        <fullName evidence="2">DNA-binding CsgD family transcriptional regulator/PAS domain-containing protein</fullName>
    </submittedName>
</protein>